<keyword evidence="2" id="KW-0805">Transcription regulation</keyword>
<dbReference type="EMBL" id="JABZGF010000542">
    <property type="protein sequence ID" value="MBF0967537.1"/>
    <property type="molecule type" value="Genomic_DNA"/>
</dbReference>
<proteinExistence type="predicted"/>
<feature type="domain" description="HTH lacI-type" evidence="6">
    <location>
        <begin position="6"/>
        <end position="60"/>
    </location>
</feature>
<dbReference type="PROSITE" id="PS50943">
    <property type="entry name" value="HTH_CROC1"/>
    <property type="match status" value="1"/>
</dbReference>
<dbReference type="InterPro" id="IPR010982">
    <property type="entry name" value="Lambda_DNA-bd_dom_sf"/>
</dbReference>
<accession>A0A929RT51</accession>
<sequence length="340" mass="36538">MSSREPTLADVAQLAGVSPTTVSRVLNNRGYLSDKTKRSVADAIEALGYRPNSLARALHGKSTQTVGLIVPAVSLPFFGELGVEVENALADAGYRILICNSMGRADREREYLSLLVGNRVDGIISGAHNEGLGEYDTIRMPLVTIDRELSPSIPNVRCANREAGAMATRALLDAGCRHLLLLTSRSGPRNLREAGFRAEAERAGCQARVITVPFDTPTPRRFAMVQSRLDEARAVAPIDGIFATDDLAGAEVLEWARTRDLSVPGDLSVIGFDGTETMRRALPHLATIRQPIEQIARAAVDILLEQMEGAARRAVDEAGAPPAPTLEFPGTLIPGRSLNL</sequence>
<dbReference type="PRINTS" id="PR00036">
    <property type="entry name" value="HTHLACI"/>
</dbReference>
<dbReference type="InterPro" id="IPR000843">
    <property type="entry name" value="HTH_LacI"/>
</dbReference>
<dbReference type="SMART" id="SM00354">
    <property type="entry name" value="HTH_LACI"/>
    <property type="match status" value="1"/>
</dbReference>
<dbReference type="CDD" id="cd01392">
    <property type="entry name" value="HTH_LacI"/>
    <property type="match status" value="1"/>
</dbReference>
<dbReference type="InterPro" id="IPR001387">
    <property type="entry name" value="Cro/C1-type_HTH"/>
</dbReference>
<reference evidence="8" key="1">
    <citation type="submission" date="2020-04" db="EMBL/GenBank/DDBJ databases">
        <title>Deep metagenomics examines the oral microbiome during advanced dental caries in children, revealing novel taxa and co-occurrences with host molecules.</title>
        <authorList>
            <person name="Baker J.L."/>
            <person name="Morton J.T."/>
            <person name="Dinis M."/>
            <person name="Alvarez R."/>
            <person name="Tran N.C."/>
            <person name="Knight R."/>
            <person name="Edlund A."/>
        </authorList>
    </citation>
    <scope>NUCLEOTIDE SEQUENCE</scope>
    <source>
        <strain evidence="8">JCVI_30_bin.13</strain>
    </source>
</reference>
<evidence type="ECO:0000259" key="6">
    <source>
        <dbReference type="PROSITE" id="PS50932"/>
    </source>
</evidence>
<dbReference type="GO" id="GO:0000976">
    <property type="term" value="F:transcription cis-regulatory region binding"/>
    <property type="evidence" value="ECO:0007669"/>
    <property type="project" value="TreeGrafter"/>
</dbReference>
<evidence type="ECO:0000313" key="9">
    <source>
        <dbReference type="Proteomes" id="UP000759246"/>
    </source>
</evidence>
<keyword evidence="3 8" id="KW-0238">DNA-binding</keyword>
<dbReference type="PANTHER" id="PTHR30146">
    <property type="entry name" value="LACI-RELATED TRANSCRIPTIONAL REPRESSOR"/>
    <property type="match status" value="1"/>
</dbReference>
<evidence type="ECO:0000256" key="4">
    <source>
        <dbReference type="ARBA" id="ARBA00023163"/>
    </source>
</evidence>
<comment type="caution">
    <text evidence="8">The sequence shown here is derived from an EMBL/GenBank/DDBJ whole genome shotgun (WGS) entry which is preliminary data.</text>
</comment>
<dbReference type="PROSITE" id="PS00356">
    <property type="entry name" value="HTH_LACI_1"/>
    <property type="match status" value="1"/>
</dbReference>
<feature type="region of interest" description="Disordered" evidence="5">
    <location>
        <begin position="318"/>
        <end position="340"/>
    </location>
</feature>
<dbReference type="Gene3D" id="1.10.260.40">
    <property type="entry name" value="lambda repressor-like DNA-binding domains"/>
    <property type="match status" value="1"/>
</dbReference>
<name>A0A929RT51_9ACTO</name>
<protein>
    <submittedName>
        <fullName evidence="8">LacI family DNA-binding transcriptional regulator</fullName>
    </submittedName>
</protein>
<dbReference type="GO" id="GO:0003700">
    <property type="term" value="F:DNA-binding transcription factor activity"/>
    <property type="evidence" value="ECO:0007669"/>
    <property type="project" value="TreeGrafter"/>
</dbReference>
<dbReference type="SUPFAM" id="SSF53822">
    <property type="entry name" value="Periplasmic binding protein-like I"/>
    <property type="match status" value="1"/>
</dbReference>
<dbReference type="SUPFAM" id="SSF47413">
    <property type="entry name" value="lambda repressor-like DNA-binding domains"/>
    <property type="match status" value="1"/>
</dbReference>
<dbReference type="AlphaFoldDB" id="A0A929RT51"/>
<dbReference type="InterPro" id="IPR028082">
    <property type="entry name" value="Peripla_BP_I"/>
</dbReference>
<evidence type="ECO:0000256" key="3">
    <source>
        <dbReference type="ARBA" id="ARBA00023125"/>
    </source>
</evidence>
<keyword evidence="4" id="KW-0804">Transcription</keyword>
<evidence type="ECO:0000256" key="1">
    <source>
        <dbReference type="ARBA" id="ARBA00022491"/>
    </source>
</evidence>
<evidence type="ECO:0000313" key="8">
    <source>
        <dbReference type="EMBL" id="MBF0967537.1"/>
    </source>
</evidence>
<dbReference type="OrthoDB" id="37081at2"/>
<feature type="domain" description="HTH cro/C1-type" evidence="7">
    <location>
        <begin position="7"/>
        <end position="50"/>
    </location>
</feature>
<dbReference type="RefSeq" id="WP_073982844.1">
    <property type="nucleotide sequence ID" value="NZ_LT635866.1"/>
</dbReference>
<dbReference type="InterPro" id="IPR046335">
    <property type="entry name" value="LacI/GalR-like_sensor"/>
</dbReference>
<dbReference type="Pfam" id="PF00356">
    <property type="entry name" value="LacI"/>
    <property type="match status" value="1"/>
</dbReference>
<dbReference type="CDD" id="cd06291">
    <property type="entry name" value="PBP1_Qymf-like"/>
    <property type="match status" value="1"/>
</dbReference>
<evidence type="ECO:0000259" key="7">
    <source>
        <dbReference type="PROSITE" id="PS50943"/>
    </source>
</evidence>
<keyword evidence="1" id="KW-0678">Repressor</keyword>
<dbReference type="PANTHER" id="PTHR30146:SF95">
    <property type="entry name" value="RIBOSE OPERON REPRESSOR"/>
    <property type="match status" value="1"/>
</dbReference>
<dbReference type="Gene3D" id="3.40.50.2300">
    <property type="match status" value="2"/>
</dbReference>
<evidence type="ECO:0000256" key="5">
    <source>
        <dbReference type="SAM" id="MobiDB-lite"/>
    </source>
</evidence>
<dbReference type="Proteomes" id="UP000759246">
    <property type="component" value="Unassembled WGS sequence"/>
</dbReference>
<organism evidence="8 9">
    <name type="scientific">Actinomyces bouchesdurhonensis</name>
    <dbReference type="NCBI Taxonomy" id="1852361"/>
    <lineage>
        <taxon>Bacteria</taxon>
        <taxon>Bacillati</taxon>
        <taxon>Actinomycetota</taxon>
        <taxon>Actinomycetes</taxon>
        <taxon>Actinomycetales</taxon>
        <taxon>Actinomycetaceae</taxon>
        <taxon>Actinomyces</taxon>
    </lineage>
</organism>
<dbReference type="PROSITE" id="PS50932">
    <property type="entry name" value="HTH_LACI_2"/>
    <property type="match status" value="1"/>
</dbReference>
<dbReference type="Pfam" id="PF13377">
    <property type="entry name" value="Peripla_BP_3"/>
    <property type="match status" value="1"/>
</dbReference>
<gene>
    <name evidence="8" type="ORF">HXK09_10505</name>
</gene>
<evidence type="ECO:0000256" key="2">
    <source>
        <dbReference type="ARBA" id="ARBA00023015"/>
    </source>
</evidence>